<dbReference type="InterPro" id="IPR051531">
    <property type="entry name" value="N-acetyltransferase"/>
</dbReference>
<evidence type="ECO:0000259" key="1">
    <source>
        <dbReference type="PROSITE" id="PS51186"/>
    </source>
</evidence>
<dbReference type="InterPro" id="IPR000182">
    <property type="entry name" value="GNAT_dom"/>
</dbReference>
<protein>
    <submittedName>
        <fullName evidence="2">Acetyltransferase</fullName>
    </submittedName>
</protein>
<dbReference type="GO" id="GO:0016747">
    <property type="term" value="F:acyltransferase activity, transferring groups other than amino-acyl groups"/>
    <property type="evidence" value="ECO:0007669"/>
    <property type="project" value="InterPro"/>
</dbReference>
<dbReference type="Pfam" id="PF13302">
    <property type="entry name" value="Acetyltransf_3"/>
    <property type="match status" value="1"/>
</dbReference>
<comment type="caution">
    <text evidence="2">The sequence shown here is derived from an EMBL/GenBank/DDBJ whole genome shotgun (WGS) entry which is preliminary data.</text>
</comment>
<feature type="domain" description="N-acetyltransferase" evidence="1">
    <location>
        <begin position="24"/>
        <end position="181"/>
    </location>
</feature>
<reference evidence="2" key="1">
    <citation type="submission" date="2023-02" db="EMBL/GenBank/DDBJ databases">
        <title>Nocardiopsis ansamitocini NBRC 112285.</title>
        <authorList>
            <person name="Ichikawa N."/>
            <person name="Sato H."/>
            <person name="Tonouchi N."/>
        </authorList>
    </citation>
    <scope>NUCLEOTIDE SEQUENCE</scope>
    <source>
        <strain evidence="2">NBRC 112285</strain>
    </source>
</reference>
<dbReference type="AlphaFoldDB" id="A0A9W6P771"/>
<name>A0A9W6P771_9ACTN</name>
<gene>
    <name evidence="2" type="ORF">Nans01_27860</name>
</gene>
<dbReference type="Gene3D" id="3.40.630.30">
    <property type="match status" value="1"/>
</dbReference>
<dbReference type="SUPFAM" id="SSF55729">
    <property type="entry name" value="Acyl-CoA N-acyltransferases (Nat)"/>
    <property type="match status" value="1"/>
</dbReference>
<accession>A0A9W6P771</accession>
<evidence type="ECO:0000313" key="3">
    <source>
        <dbReference type="Proteomes" id="UP001165092"/>
    </source>
</evidence>
<dbReference type="PANTHER" id="PTHR43792">
    <property type="entry name" value="GNAT FAMILY, PUTATIVE (AFU_ORTHOLOGUE AFUA_3G00765)-RELATED-RELATED"/>
    <property type="match status" value="1"/>
</dbReference>
<dbReference type="Proteomes" id="UP001165092">
    <property type="component" value="Unassembled WGS sequence"/>
</dbReference>
<proteinExistence type="predicted"/>
<dbReference type="PANTHER" id="PTHR43792:SF16">
    <property type="entry name" value="N-ACETYLTRANSFERASE DOMAIN-CONTAINING PROTEIN"/>
    <property type="match status" value="1"/>
</dbReference>
<evidence type="ECO:0000313" key="2">
    <source>
        <dbReference type="EMBL" id="GLU48435.1"/>
    </source>
</evidence>
<dbReference type="RefSeq" id="WP_285759916.1">
    <property type="nucleotide sequence ID" value="NZ_BSQG01000004.1"/>
</dbReference>
<dbReference type="InterPro" id="IPR016181">
    <property type="entry name" value="Acyl_CoA_acyltransferase"/>
</dbReference>
<dbReference type="PROSITE" id="PS51186">
    <property type="entry name" value="GNAT"/>
    <property type="match status" value="1"/>
</dbReference>
<dbReference type="EMBL" id="BSQG01000004">
    <property type="protein sequence ID" value="GLU48435.1"/>
    <property type="molecule type" value="Genomic_DNA"/>
</dbReference>
<sequence length="181" mass="20024">MDTRPGGRRRRTAIVAAPIHTPRLTLEPLRLDHATEMAEVLGDPALYRYLGGRPPQEEELRSRYADMLEGSDEPGVRWCNWIVREDSGQAVGTVQATVGPDIGGLRAVIAWMVGTPWQRRGYAAEASRGMVEWLHARGVRKVNAHIDPHNEASAAVARGIGLIPTDADYHGETVWTGRPRF</sequence>
<keyword evidence="3" id="KW-1185">Reference proteome</keyword>
<organism evidence="2 3">
    <name type="scientific">Nocardiopsis ansamitocini</name>
    <dbReference type="NCBI Taxonomy" id="1670832"/>
    <lineage>
        <taxon>Bacteria</taxon>
        <taxon>Bacillati</taxon>
        <taxon>Actinomycetota</taxon>
        <taxon>Actinomycetes</taxon>
        <taxon>Streptosporangiales</taxon>
        <taxon>Nocardiopsidaceae</taxon>
        <taxon>Nocardiopsis</taxon>
    </lineage>
</organism>